<evidence type="ECO:0000259" key="1">
    <source>
        <dbReference type="Pfam" id="PF00750"/>
    </source>
</evidence>
<dbReference type="EMBL" id="CM031811">
    <property type="protein sequence ID" value="KAG6662148.1"/>
    <property type="molecule type" value="Genomic_DNA"/>
</dbReference>
<dbReference type="AlphaFoldDB" id="A0A8T1R4T3"/>
<keyword evidence="3" id="KW-1185">Reference proteome</keyword>
<accession>A0A8T1R4T3</accession>
<feature type="domain" description="Arginyl-tRNA synthetase catalytic core" evidence="1">
    <location>
        <begin position="3"/>
        <end position="67"/>
    </location>
</feature>
<dbReference type="Proteomes" id="UP000811609">
    <property type="component" value="Chromosome 3"/>
</dbReference>
<dbReference type="PANTHER" id="PTHR11956">
    <property type="entry name" value="ARGINYL-TRNA SYNTHETASE"/>
    <property type="match status" value="1"/>
</dbReference>
<name>A0A8T1R4T3_CARIL</name>
<dbReference type="Pfam" id="PF00750">
    <property type="entry name" value="tRNA-synt_1d"/>
    <property type="match status" value="1"/>
</dbReference>
<dbReference type="PANTHER" id="PTHR11956:SF5">
    <property type="entry name" value="ARGININE--TRNA LIGASE, CYTOPLASMIC"/>
    <property type="match status" value="1"/>
</dbReference>
<gene>
    <name evidence="2" type="ORF">CIPAW_03G223000</name>
</gene>
<dbReference type="GO" id="GO:0005524">
    <property type="term" value="F:ATP binding"/>
    <property type="evidence" value="ECO:0007669"/>
    <property type="project" value="InterPro"/>
</dbReference>
<comment type="caution">
    <text evidence="2">The sequence shown here is derived from an EMBL/GenBank/DDBJ whole genome shotgun (WGS) entry which is preliminary data.</text>
</comment>
<dbReference type="InterPro" id="IPR001278">
    <property type="entry name" value="Arg-tRNA-ligase"/>
</dbReference>
<sequence length="67" mass="7863">MHRYRLSEEKAEWIIYLTDIGQQQHFDMVFRAAKRAGWLPAEDNTYPKVTHVGFGLVLGEDGKHFRT</sequence>
<dbReference type="GO" id="GO:0004814">
    <property type="term" value="F:arginine-tRNA ligase activity"/>
    <property type="evidence" value="ECO:0007669"/>
    <property type="project" value="InterPro"/>
</dbReference>
<dbReference type="GO" id="GO:0006420">
    <property type="term" value="P:arginyl-tRNA aminoacylation"/>
    <property type="evidence" value="ECO:0007669"/>
    <property type="project" value="InterPro"/>
</dbReference>
<protein>
    <recommendedName>
        <fullName evidence="1">Arginyl-tRNA synthetase catalytic core domain-containing protein</fullName>
    </recommendedName>
</protein>
<evidence type="ECO:0000313" key="2">
    <source>
        <dbReference type="EMBL" id="KAG6662148.1"/>
    </source>
</evidence>
<dbReference type="InterPro" id="IPR035684">
    <property type="entry name" value="ArgRS_core"/>
</dbReference>
<proteinExistence type="predicted"/>
<reference evidence="2" key="1">
    <citation type="submission" date="2020-12" db="EMBL/GenBank/DDBJ databases">
        <title>WGS assembly of Carya illinoinensis cv. Pawnee.</title>
        <authorList>
            <person name="Platts A."/>
            <person name="Shu S."/>
            <person name="Wright S."/>
            <person name="Barry K."/>
            <person name="Edger P."/>
            <person name="Pires J.C."/>
            <person name="Schmutz J."/>
        </authorList>
    </citation>
    <scope>NUCLEOTIDE SEQUENCE</scope>
    <source>
        <tissue evidence="2">Leaf</tissue>
    </source>
</reference>
<evidence type="ECO:0000313" key="3">
    <source>
        <dbReference type="Proteomes" id="UP000811609"/>
    </source>
</evidence>
<organism evidence="2 3">
    <name type="scientific">Carya illinoinensis</name>
    <name type="common">Pecan</name>
    <dbReference type="NCBI Taxonomy" id="32201"/>
    <lineage>
        <taxon>Eukaryota</taxon>
        <taxon>Viridiplantae</taxon>
        <taxon>Streptophyta</taxon>
        <taxon>Embryophyta</taxon>
        <taxon>Tracheophyta</taxon>
        <taxon>Spermatophyta</taxon>
        <taxon>Magnoliopsida</taxon>
        <taxon>eudicotyledons</taxon>
        <taxon>Gunneridae</taxon>
        <taxon>Pentapetalae</taxon>
        <taxon>rosids</taxon>
        <taxon>fabids</taxon>
        <taxon>Fagales</taxon>
        <taxon>Juglandaceae</taxon>
        <taxon>Carya</taxon>
    </lineage>
</organism>